<comment type="caution">
    <text evidence="11">The sequence shown here is derived from an EMBL/GenBank/DDBJ whole genome shotgun (WGS) entry which is preliminary data.</text>
</comment>
<organism evidence="11 12">
    <name type="scientific">Vineibacter terrae</name>
    <dbReference type="NCBI Taxonomy" id="2586908"/>
    <lineage>
        <taxon>Bacteria</taxon>
        <taxon>Pseudomonadati</taxon>
        <taxon>Pseudomonadota</taxon>
        <taxon>Alphaproteobacteria</taxon>
        <taxon>Hyphomicrobiales</taxon>
        <taxon>Vineibacter</taxon>
    </lineage>
</organism>
<evidence type="ECO:0000259" key="9">
    <source>
        <dbReference type="Pfam" id="PF02687"/>
    </source>
</evidence>
<comment type="subcellular location">
    <subcellularLocation>
        <location evidence="1">Cell membrane</location>
        <topology evidence="1">Multi-pass membrane protein</topology>
    </subcellularLocation>
</comment>
<accession>A0A5C8PPP8</accession>
<dbReference type="PANTHER" id="PTHR30489">
    <property type="entry name" value="LIPOPROTEIN-RELEASING SYSTEM TRANSMEMBRANE PROTEIN LOLE"/>
    <property type="match status" value="1"/>
</dbReference>
<keyword evidence="11" id="KW-0449">Lipoprotein</keyword>
<keyword evidence="3" id="KW-0813">Transport</keyword>
<reference evidence="11 12" key="1">
    <citation type="submission" date="2019-06" db="EMBL/GenBank/DDBJ databases">
        <title>New taxonomy in bacterial strain CC-CFT640, isolated from vineyard.</title>
        <authorList>
            <person name="Lin S.-Y."/>
            <person name="Tsai C.-F."/>
            <person name="Young C.-C."/>
        </authorList>
    </citation>
    <scope>NUCLEOTIDE SEQUENCE [LARGE SCALE GENOMIC DNA]</scope>
    <source>
        <strain evidence="11 12">CC-CFT640</strain>
    </source>
</reference>
<keyword evidence="5 8" id="KW-0812">Transmembrane</keyword>
<sequence length="419" mass="45651">MTLFPTRPERMIALRYLRTREQDGFISFIAIFSLIGVALGVATLIVVLAVMNGFRGELYNRILGVNGHIQVAPEKGVISDWEPLVTRLAAIPGVTAVTPVAERQTMVTVEGLTRAITLRGIRPEDLESREIIARNLTGNSLAGFTDKPNPIVLGDRLRQALGVRFGDQIRVTAYVRDDKGAVQTRPVTYEVIASFLTRRMEFDLNLAFIPLDLFQEDFGLAEDAVTAIDIMIADPARAADMVPLVRQRLERDGLRVSDWRTRNARLVGALELERVMMFLILGLIVLVASMNVIASFTMLVRTKGRGIAILRTMGATRGGVVRIFFLASASVGVVGTLVGAALGLLICANMKPLGTFLTAVTGGPMRSGEVDFLASLPVRVDMREVAAILILALALSLAAAIYPARRAARLDPVEALRYE</sequence>
<feature type="transmembrane region" description="Helical" evidence="8">
    <location>
        <begin position="25"/>
        <end position="51"/>
    </location>
</feature>
<dbReference type="GO" id="GO:0042953">
    <property type="term" value="P:lipoprotein transport"/>
    <property type="evidence" value="ECO:0007669"/>
    <property type="project" value="InterPro"/>
</dbReference>
<evidence type="ECO:0000256" key="6">
    <source>
        <dbReference type="ARBA" id="ARBA00022989"/>
    </source>
</evidence>
<evidence type="ECO:0000313" key="12">
    <source>
        <dbReference type="Proteomes" id="UP000321638"/>
    </source>
</evidence>
<protein>
    <submittedName>
        <fullName evidence="11">Lipoprotein-releasing ABC transporter permease subunit</fullName>
    </submittedName>
</protein>
<feature type="domain" description="MacB-like periplasmic core" evidence="10">
    <location>
        <begin position="32"/>
        <end position="242"/>
    </location>
</feature>
<feature type="transmembrane region" description="Helical" evidence="8">
    <location>
        <begin position="275"/>
        <end position="300"/>
    </location>
</feature>
<comment type="similarity">
    <text evidence="2">Belongs to the ABC-4 integral membrane protein family. LolC/E subfamily.</text>
</comment>
<name>A0A5C8PPP8_9HYPH</name>
<evidence type="ECO:0000256" key="4">
    <source>
        <dbReference type="ARBA" id="ARBA00022475"/>
    </source>
</evidence>
<evidence type="ECO:0000256" key="7">
    <source>
        <dbReference type="ARBA" id="ARBA00023136"/>
    </source>
</evidence>
<keyword evidence="6 8" id="KW-1133">Transmembrane helix</keyword>
<dbReference type="Pfam" id="PF12704">
    <property type="entry name" value="MacB_PCD"/>
    <property type="match status" value="1"/>
</dbReference>
<dbReference type="RefSeq" id="WP_147846965.1">
    <property type="nucleotide sequence ID" value="NZ_VDUZ01000010.1"/>
</dbReference>
<feature type="transmembrane region" description="Helical" evidence="8">
    <location>
        <begin position="320"/>
        <end position="346"/>
    </location>
</feature>
<dbReference type="InterPro" id="IPR025857">
    <property type="entry name" value="MacB_PCD"/>
</dbReference>
<dbReference type="InterPro" id="IPR011925">
    <property type="entry name" value="LolCE_TM"/>
</dbReference>
<evidence type="ECO:0000259" key="10">
    <source>
        <dbReference type="Pfam" id="PF12704"/>
    </source>
</evidence>
<keyword evidence="4" id="KW-1003">Cell membrane</keyword>
<dbReference type="InterPro" id="IPR003838">
    <property type="entry name" value="ABC3_permease_C"/>
</dbReference>
<evidence type="ECO:0000313" key="11">
    <source>
        <dbReference type="EMBL" id="TXL76703.1"/>
    </source>
</evidence>
<dbReference type="Pfam" id="PF02687">
    <property type="entry name" value="FtsX"/>
    <property type="match status" value="1"/>
</dbReference>
<evidence type="ECO:0000256" key="1">
    <source>
        <dbReference type="ARBA" id="ARBA00004651"/>
    </source>
</evidence>
<dbReference type="AlphaFoldDB" id="A0A5C8PPP8"/>
<feature type="transmembrane region" description="Helical" evidence="8">
    <location>
        <begin position="385"/>
        <end position="404"/>
    </location>
</feature>
<evidence type="ECO:0000256" key="2">
    <source>
        <dbReference type="ARBA" id="ARBA00005236"/>
    </source>
</evidence>
<evidence type="ECO:0000256" key="5">
    <source>
        <dbReference type="ARBA" id="ARBA00022692"/>
    </source>
</evidence>
<proteinExistence type="inferred from homology"/>
<dbReference type="NCBIfam" id="TIGR02212">
    <property type="entry name" value="lolCE"/>
    <property type="match status" value="1"/>
</dbReference>
<dbReference type="Proteomes" id="UP000321638">
    <property type="component" value="Unassembled WGS sequence"/>
</dbReference>
<dbReference type="GO" id="GO:0098797">
    <property type="term" value="C:plasma membrane protein complex"/>
    <property type="evidence" value="ECO:0007669"/>
    <property type="project" value="TreeGrafter"/>
</dbReference>
<keyword evidence="12" id="KW-1185">Reference proteome</keyword>
<dbReference type="PANTHER" id="PTHR30489:SF0">
    <property type="entry name" value="LIPOPROTEIN-RELEASING SYSTEM TRANSMEMBRANE PROTEIN LOLE"/>
    <property type="match status" value="1"/>
</dbReference>
<evidence type="ECO:0000256" key="8">
    <source>
        <dbReference type="SAM" id="Phobius"/>
    </source>
</evidence>
<gene>
    <name evidence="11" type="ORF">FHP25_10915</name>
</gene>
<evidence type="ECO:0000256" key="3">
    <source>
        <dbReference type="ARBA" id="ARBA00022448"/>
    </source>
</evidence>
<feature type="domain" description="ABC3 transporter permease C-terminal" evidence="9">
    <location>
        <begin position="279"/>
        <end position="412"/>
    </location>
</feature>
<dbReference type="OrthoDB" id="9808461at2"/>
<dbReference type="GO" id="GO:0044874">
    <property type="term" value="P:lipoprotein localization to outer membrane"/>
    <property type="evidence" value="ECO:0007669"/>
    <property type="project" value="TreeGrafter"/>
</dbReference>
<dbReference type="InterPro" id="IPR051447">
    <property type="entry name" value="Lipoprotein-release_system"/>
</dbReference>
<dbReference type="EMBL" id="VDUZ01000010">
    <property type="protein sequence ID" value="TXL76703.1"/>
    <property type="molecule type" value="Genomic_DNA"/>
</dbReference>
<keyword evidence="7 8" id="KW-0472">Membrane</keyword>